<protein>
    <recommendedName>
        <fullName evidence="4">Methionine--tRNA ligase</fullName>
        <ecNumber evidence="3">6.1.1.10</ecNumber>
    </recommendedName>
    <alternativeName>
        <fullName evidence="11">Methionyl-tRNA synthetase</fullName>
    </alternativeName>
</protein>
<dbReference type="PRINTS" id="PR01041">
    <property type="entry name" value="TRNASYNTHMET"/>
</dbReference>
<dbReference type="PROSITE" id="PS00178">
    <property type="entry name" value="AA_TRNA_LIGASE_I"/>
    <property type="match status" value="1"/>
</dbReference>
<dbReference type="NCBIfam" id="TIGR00398">
    <property type="entry name" value="metG"/>
    <property type="match status" value="1"/>
</dbReference>
<evidence type="ECO:0000256" key="10">
    <source>
        <dbReference type="ARBA" id="ARBA00023146"/>
    </source>
</evidence>
<keyword evidence="10 12" id="KW-0030">Aminoacyl-tRNA synthetase</keyword>
<evidence type="ECO:0000256" key="9">
    <source>
        <dbReference type="ARBA" id="ARBA00022917"/>
    </source>
</evidence>
<reference evidence="15 16" key="1">
    <citation type="journal article" date="2015" name="Nature">
        <title>rRNA introns, odd ribosomes, and small enigmatic genomes across a large radiation of phyla.</title>
        <authorList>
            <person name="Brown C.T."/>
            <person name="Hug L.A."/>
            <person name="Thomas B.C."/>
            <person name="Sharon I."/>
            <person name="Castelle C.J."/>
            <person name="Singh A."/>
            <person name="Wilkins M.J."/>
            <person name="Williams K.H."/>
            <person name="Banfield J.F."/>
        </authorList>
    </citation>
    <scope>NUCLEOTIDE SEQUENCE [LARGE SCALE GENOMIC DNA]</scope>
</reference>
<comment type="function">
    <text evidence="1">Is required not only for elongation of protein synthesis but also for the initiation of all mRNA translation through initiator tRNA(fMet) aminoacylation.</text>
</comment>
<dbReference type="Pfam" id="PF09334">
    <property type="entry name" value="tRNA-synt_1g"/>
    <property type="match status" value="1"/>
</dbReference>
<dbReference type="GO" id="GO:0006431">
    <property type="term" value="P:methionyl-tRNA aminoacylation"/>
    <property type="evidence" value="ECO:0007669"/>
    <property type="project" value="InterPro"/>
</dbReference>
<feature type="domain" description="Methionyl/Valyl/Leucyl/Isoleucyl-tRNA synthetase anticodon-binding" evidence="13">
    <location>
        <begin position="398"/>
        <end position="486"/>
    </location>
</feature>
<dbReference type="Gene3D" id="3.40.50.620">
    <property type="entry name" value="HUPs"/>
    <property type="match status" value="1"/>
</dbReference>
<dbReference type="EC" id="6.1.1.10" evidence="3"/>
<dbReference type="GO" id="GO:0005524">
    <property type="term" value="F:ATP binding"/>
    <property type="evidence" value="ECO:0007669"/>
    <property type="project" value="UniProtKB-KW"/>
</dbReference>
<evidence type="ECO:0000256" key="2">
    <source>
        <dbReference type="ARBA" id="ARBA00004496"/>
    </source>
</evidence>
<keyword evidence="9 12" id="KW-0648">Protein biosynthesis</keyword>
<dbReference type="InterPro" id="IPR041872">
    <property type="entry name" value="Anticodon_Met"/>
</dbReference>
<evidence type="ECO:0000256" key="3">
    <source>
        <dbReference type="ARBA" id="ARBA00012838"/>
    </source>
</evidence>
<dbReference type="CDD" id="cd07957">
    <property type="entry name" value="Anticodon_Ia_Met"/>
    <property type="match status" value="1"/>
</dbReference>
<keyword evidence="7 12" id="KW-0547">Nucleotide-binding</keyword>
<dbReference type="Proteomes" id="UP000033986">
    <property type="component" value="Unassembled WGS sequence"/>
</dbReference>
<organism evidence="15 16">
    <name type="scientific">Candidatus Azambacteria bacterium GW2011_GWB1_42_17</name>
    <dbReference type="NCBI Taxonomy" id="1618615"/>
    <lineage>
        <taxon>Bacteria</taxon>
        <taxon>Candidatus Azamiibacteriota</taxon>
    </lineage>
</organism>
<evidence type="ECO:0000259" key="13">
    <source>
        <dbReference type="Pfam" id="PF08264"/>
    </source>
</evidence>
<dbReference type="InterPro" id="IPR014729">
    <property type="entry name" value="Rossmann-like_a/b/a_fold"/>
</dbReference>
<accession>A0A0G0Z8B3</accession>
<feature type="domain" description="Methionyl/Leucyl tRNA synthetase" evidence="14">
    <location>
        <begin position="139"/>
        <end position="377"/>
    </location>
</feature>
<evidence type="ECO:0000256" key="11">
    <source>
        <dbReference type="ARBA" id="ARBA00030904"/>
    </source>
</evidence>
<evidence type="ECO:0000256" key="8">
    <source>
        <dbReference type="ARBA" id="ARBA00022840"/>
    </source>
</evidence>
<dbReference type="Gene3D" id="2.170.220.10">
    <property type="match status" value="1"/>
</dbReference>
<dbReference type="PANTHER" id="PTHR43326:SF1">
    <property type="entry name" value="METHIONINE--TRNA LIGASE, MITOCHONDRIAL"/>
    <property type="match status" value="1"/>
</dbReference>
<evidence type="ECO:0000256" key="6">
    <source>
        <dbReference type="ARBA" id="ARBA00022598"/>
    </source>
</evidence>
<dbReference type="InterPro" id="IPR014758">
    <property type="entry name" value="Met-tRNA_synth"/>
</dbReference>
<evidence type="ECO:0000256" key="1">
    <source>
        <dbReference type="ARBA" id="ARBA00003314"/>
    </source>
</evidence>
<comment type="caution">
    <text evidence="15">The sequence shown here is derived from an EMBL/GenBank/DDBJ whole genome shotgun (WGS) entry which is preliminary data.</text>
</comment>
<dbReference type="GO" id="GO:0005737">
    <property type="term" value="C:cytoplasm"/>
    <property type="evidence" value="ECO:0007669"/>
    <property type="project" value="UniProtKB-SubCell"/>
</dbReference>
<dbReference type="InterPro" id="IPR033911">
    <property type="entry name" value="MetRS_core"/>
</dbReference>
<dbReference type="Gene3D" id="1.10.730.10">
    <property type="entry name" value="Isoleucyl-tRNA Synthetase, Domain 1"/>
    <property type="match status" value="1"/>
</dbReference>
<dbReference type="CDD" id="cd00814">
    <property type="entry name" value="MetRS_core"/>
    <property type="match status" value="1"/>
</dbReference>
<keyword evidence="8 12" id="KW-0067">ATP-binding</keyword>
<dbReference type="InterPro" id="IPR013155">
    <property type="entry name" value="M/V/L/I-tRNA-synth_anticd-bd"/>
</dbReference>
<evidence type="ECO:0000313" key="16">
    <source>
        <dbReference type="Proteomes" id="UP000033986"/>
    </source>
</evidence>
<evidence type="ECO:0000256" key="4">
    <source>
        <dbReference type="ARBA" id="ARBA00018753"/>
    </source>
</evidence>
<dbReference type="InterPro" id="IPR023457">
    <property type="entry name" value="Met-tRNA_synth_2"/>
</dbReference>
<dbReference type="SUPFAM" id="SSF52374">
    <property type="entry name" value="Nucleotidylyl transferase"/>
    <property type="match status" value="1"/>
</dbReference>
<dbReference type="Pfam" id="PF08264">
    <property type="entry name" value="Anticodon_1"/>
    <property type="match status" value="1"/>
</dbReference>
<sequence>MEQKKFYITTAIPYVNAPPHIGHALEFIQADVLARYHRLKGEDVFFLTGTDEHGVKIVQAAENAGKTPQEWADKNAAEFKKLIEALSISNDDFIRTSDQKGHWPGAQKLWRELEKSGDIYKKKYRGLYCVGHEAFITEKDLTNGKCRDHKKEPEVIEEENYFFRLSKYSREIESRISAQGGSASGGKNNELRIVPETRKNEILSLLKEGLEDVSFSRPRKDLSWGVPVPGDETHTMYVWCDALSNYITALGYGSDQNVDISKFQRWWPADVHVIGKDILRFHVAIWPGMLLSAGLPLPKTIFVHGFITVGGEKMSKTVGNVIDPFEVVKKYGTDALRYYLLREIPPTGDGDFTYEKFEERYNGDLAKGLGNFVSRVLTLAEKSDVKIESKLFTEIIKDVESNADKFIKDFKFNDALSAIWQLVSAGDKYIDDKKPWTLDANSQEYKNIISALLSLVFEIGRLVEPFLPETSEKISKAVEDKKSVILFPRLS</sequence>
<comment type="similarity">
    <text evidence="12">Belongs to the class-I aminoacyl-tRNA synthetase family.</text>
</comment>
<evidence type="ECO:0000259" key="14">
    <source>
        <dbReference type="Pfam" id="PF09334"/>
    </source>
</evidence>
<dbReference type="InterPro" id="IPR009080">
    <property type="entry name" value="tRNAsynth_Ia_anticodon-bd"/>
</dbReference>
<keyword evidence="6 12" id="KW-0436">Ligase</keyword>
<dbReference type="InterPro" id="IPR001412">
    <property type="entry name" value="aa-tRNA-synth_I_CS"/>
</dbReference>
<dbReference type="AlphaFoldDB" id="A0A0G0Z8B3"/>
<evidence type="ECO:0000256" key="7">
    <source>
        <dbReference type="ARBA" id="ARBA00022741"/>
    </source>
</evidence>
<keyword evidence="5" id="KW-0963">Cytoplasm</keyword>
<proteinExistence type="inferred from homology"/>
<evidence type="ECO:0000313" key="15">
    <source>
        <dbReference type="EMBL" id="KKS44849.1"/>
    </source>
</evidence>
<name>A0A0G0Z8B3_9BACT</name>
<evidence type="ECO:0000256" key="12">
    <source>
        <dbReference type="RuleBase" id="RU363039"/>
    </source>
</evidence>
<dbReference type="PANTHER" id="PTHR43326">
    <property type="entry name" value="METHIONYL-TRNA SYNTHETASE"/>
    <property type="match status" value="1"/>
</dbReference>
<comment type="subcellular location">
    <subcellularLocation>
        <location evidence="2">Cytoplasm</location>
    </subcellularLocation>
</comment>
<dbReference type="SUPFAM" id="SSF47323">
    <property type="entry name" value="Anticodon-binding domain of a subclass of class I aminoacyl-tRNA synthetases"/>
    <property type="match status" value="1"/>
</dbReference>
<dbReference type="FunFam" id="2.170.220.10:FF:000003">
    <property type="entry name" value="Methionine--tRNA ligase"/>
    <property type="match status" value="1"/>
</dbReference>
<dbReference type="EMBL" id="LCDB01000002">
    <property type="protein sequence ID" value="KKS44849.1"/>
    <property type="molecule type" value="Genomic_DNA"/>
</dbReference>
<dbReference type="GO" id="GO:0004825">
    <property type="term" value="F:methionine-tRNA ligase activity"/>
    <property type="evidence" value="ECO:0007669"/>
    <property type="project" value="UniProtKB-EC"/>
</dbReference>
<evidence type="ECO:0000256" key="5">
    <source>
        <dbReference type="ARBA" id="ARBA00022490"/>
    </source>
</evidence>
<dbReference type="InterPro" id="IPR015413">
    <property type="entry name" value="Methionyl/Leucyl_tRNA_Synth"/>
</dbReference>
<gene>
    <name evidence="15" type="ORF">UV07_C0002G0035</name>
</gene>
<dbReference type="PATRIC" id="fig|1618615.3.peg.76"/>